<evidence type="ECO:0000313" key="2">
    <source>
        <dbReference type="Proteomes" id="UP000735302"/>
    </source>
</evidence>
<dbReference type="EMBL" id="BLXT01006043">
    <property type="protein sequence ID" value="GFO28563.1"/>
    <property type="molecule type" value="Genomic_DNA"/>
</dbReference>
<organism evidence="1 2">
    <name type="scientific">Plakobranchus ocellatus</name>
    <dbReference type="NCBI Taxonomy" id="259542"/>
    <lineage>
        <taxon>Eukaryota</taxon>
        <taxon>Metazoa</taxon>
        <taxon>Spiralia</taxon>
        <taxon>Lophotrochozoa</taxon>
        <taxon>Mollusca</taxon>
        <taxon>Gastropoda</taxon>
        <taxon>Heterobranchia</taxon>
        <taxon>Euthyneura</taxon>
        <taxon>Panpulmonata</taxon>
        <taxon>Sacoglossa</taxon>
        <taxon>Placobranchoidea</taxon>
        <taxon>Plakobranchidae</taxon>
        <taxon>Plakobranchus</taxon>
    </lineage>
</organism>
<dbReference type="AlphaFoldDB" id="A0AAV4CAN3"/>
<keyword evidence="2" id="KW-1185">Reference proteome</keyword>
<name>A0AAV4CAN3_9GAST</name>
<protein>
    <submittedName>
        <fullName evidence="1">Uncharacterized protein</fullName>
    </submittedName>
</protein>
<dbReference type="Proteomes" id="UP000735302">
    <property type="component" value="Unassembled WGS sequence"/>
</dbReference>
<evidence type="ECO:0000313" key="1">
    <source>
        <dbReference type="EMBL" id="GFO28563.1"/>
    </source>
</evidence>
<reference evidence="1 2" key="1">
    <citation type="journal article" date="2021" name="Elife">
        <title>Chloroplast acquisition without the gene transfer in kleptoplastic sea slugs, Plakobranchus ocellatus.</title>
        <authorList>
            <person name="Maeda T."/>
            <person name="Takahashi S."/>
            <person name="Yoshida T."/>
            <person name="Shimamura S."/>
            <person name="Takaki Y."/>
            <person name="Nagai Y."/>
            <person name="Toyoda A."/>
            <person name="Suzuki Y."/>
            <person name="Arimoto A."/>
            <person name="Ishii H."/>
            <person name="Satoh N."/>
            <person name="Nishiyama T."/>
            <person name="Hasebe M."/>
            <person name="Maruyama T."/>
            <person name="Minagawa J."/>
            <person name="Obokata J."/>
            <person name="Shigenobu S."/>
        </authorList>
    </citation>
    <scope>NUCLEOTIDE SEQUENCE [LARGE SCALE GENOMIC DNA]</scope>
</reference>
<sequence length="102" mass="11557">MLFFSLPPPPATGAEQPIVRLRGAVCVSFLPEKFELRHFCHDTDDYYLQMIQELWGISSTALGGSSEFRCARSPSYPHVGQSEWFLAASCRFYSPPTARRQL</sequence>
<proteinExistence type="predicted"/>
<comment type="caution">
    <text evidence="1">The sequence shown here is derived from an EMBL/GenBank/DDBJ whole genome shotgun (WGS) entry which is preliminary data.</text>
</comment>
<accession>A0AAV4CAN3</accession>
<gene>
    <name evidence="1" type="ORF">PoB_005506800</name>
</gene>